<comment type="caution">
    <text evidence="1">The sequence shown here is derived from an EMBL/GenBank/DDBJ whole genome shotgun (WGS) entry which is preliminary data.</text>
</comment>
<evidence type="ECO:0000313" key="1">
    <source>
        <dbReference type="EMBL" id="KAI7793462.1"/>
    </source>
</evidence>
<gene>
    <name evidence="1" type="ORF">IRJ41_024984</name>
</gene>
<name>A0A9W7TC72_TRIRA</name>
<dbReference type="AlphaFoldDB" id="A0A9W7TC72"/>
<sequence>MRAPCVSQQPIRSFVEERCWENRKRSEAQLLRDTLLYHLAYTKNTSRHAICLVVVKTLFHLDFCPVEPLRCMFCLQVLPLETAPGVSIKHVQHLHR</sequence>
<reference evidence="1" key="1">
    <citation type="submission" date="2021-02" db="EMBL/GenBank/DDBJ databases">
        <title>Comparative genomics reveals that relaxation of natural selection precedes convergent phenotypic evolution of cavefish.</title>
        <authorList>
            <person name="Peng Z."/>
        </authorList>
    </citation>
    <scope>NUCLEOTIDE SEQUENCE</scope>
    <source>
        <tissue evidence="1">Muscle</tissue>
    </source>
</reference>
<accession>A0A9W7TC72</accession>
<keyword evidence="2" id="KW-1185">Reference proteome</keyword>
<dbReference type="Proteomes" id="UP001059041">
    <property type="component" value="Linkage Group LG22"/>
</dbReference>
<dbReference type="EMBL" id="JAFHDT010000022">
    <property type="protein sequence ID" value="KAI7793462.1"/>
    <property type="molecule type" value="Genomic_DNA"/>
</dbReference>
<organism evidence="1 2">
    <name type="scientific">Triplophysa rosa</name>
    <name type="common">Cave loach</name>
    <dbReference type="NCBI Taxonomy" id="992332"/>
    <lineage>
        <taxon>Eukaryota</taxon>
        <taxon>Metazoa</taxon>
        <taxon>Chordata</taxon>
        <taxon>Craniata</taxon>
        <taxon>Vertebrata</taxon>
        <taxon>Euteleostomi</taxon>
        <taxon>Actinopterygii</taxon>
        <taxon>Neopterygii</taxon>
        <taxon>Teleostei</taxon>
        <taxon>Ostariophysi</taxon>
        <taxon>Cypriniformes</taxon>
        <taxon>Nemacheilidae</taxon>
        <taxon>Triplophysa</taxon>
    </lineage>
</organism>
<proteinExistence type="predicted"/>
<protein>
    <submittedName>
        <fullName evidence="1">Uncharacterized protein</fullName>
    </submittedName>
</protein>
<evidence type="ECO:0000313" key="2">
    <source>
        <dbReference type="Proteomes" id="UP001059041"/>
    </source>
</evidence>